<dbReference type="InterPro" id="IPR020449">
    <property type="entry name" value="Tscrpt_reg_AraC-type_HTH"/>
</dbReference>
<dbReference type="InterPro" id="IPR050959">
    <property type="entry name" value="MarA-like"/>
</dbReference>
<dbReference type="PANTHER" id="PTHR47504">
    <property type="entry name" value="RIGHT ORIGIN-BINDING PROTEIN"/>
    <property type="match status" value="1"/>
</dbReference>
<dbReference type="AlphaFoldDB" id="A0A1B7HJZ8"/>
<dbReference type="InterPro" id="IPR029442">
    <property type="entry name" value="GyrI-like"/>
</dbReference>
<sequence>MLKKNIVQEVLNYIENHIDVNINIDDISLFTGYSRRHIQTIFKHHVRMPLGLYIRKRRVTRASIYLRLTSMNVIDISSKFGYDSQQSFCREFKKAAGITPLQYRRSSCWDFSPLLAEFNFNRVDVGSFQICTLPEGYVSGHMSHQEIAIPTNKDILESRWNTIINHLNSQKQNIWSISEYNAHKKHSMRIKLSSIIGIHKKEVNKKPGDHAYPSGVYARFSFRCNKEEYSKYSKHIYLSIFPKHRLKRRTAPDIEVFTYNGYARSENALDCEYYIPVEAVPNKN</sequence>
<dbReference type="Proteomes" id="UP000078286">
    <property type="component" value="Unassembled WGS sequence"/>
</dbReference>
<dbReference type="InterPro" id="IPR009057">
    <property type="entry name" value="Homeodomain-like_sf"/>
</dbReference>
<accession>A0A1B7HJZ8</accession>
<protein>
    <submittedName>
        <fullName evidence="5">AraC family transcriptional regulator</fullName>
    </submittedName>
</protein>
<organism evidence="5 6">
    <name type="scientific">Buttiauxella noackiae ATCC 51607</name>
    <dbReference type="NCBI Taxonomy" id="1354255"/>
    <lineage>
        <taxon>Bacteria</taxon>
        <taxon>Pseudomonadati</taxon>
        <taxon>Pseudomonadota</taxon>
        <taxon>Gammaproteobacteria</taxon>
        <taxon>Enterobacterales</taxon>
        <taxon>Enterobacteriaceae</taxon>
        <taxon>Buttiauxella</taxon>
    </lineage>
</organism>
<proteinExistence type="predicted"/>
<dbReference type="PRINTS" id="PR00032">
    <property type="entry name" value="HTHARAC"/>
</dbReference>
<dbReference type="SUPFAM" id="SSF46689">
    <property type="entry name" value="Homeodomain-like"/>
    <property type="match status" value="2"/>
</dbReference>
<comment type="caution">
    <text evidence="5">The sequence shown here is derived from an EMBL/GenBank/DDBJ whole genome shotgun (WGS) entry which is preliminary data.</text>
</comment>
<evidence type="ECO:0000313" key="5">
    <source>
        <dbReference type="EMBL" id="OAT15935.1"/>
    </source>
</evidence>
<evidence type="ECO:0000256" key="1">
    <source>
        <dbReference type="ARBA" id="ARBA00023015"/>
    </source>
</evidence>
<keyword evidence="1" id="KW-0805">Transcription regulation</keyword>
<keyword evidence="2" id="KW-0238">DNA-binding</keyword>
<dbReference type="RefSeq" id="WP_064555733.1">
    <property type="nucleotide sequence ID" value="NZ_LXEO01000049.1"/>
</dbReference>
<dbReference type="InterPro" id="IPR011256">
    <property type="entry name" value="Reg_factor_effector_dom_sf"/>
</dbReference>
<dbReference type="Pfam" id="PF12833">
    <property type="entry name" value="HTH_18"/>
    <property type="match status" value="1"/>
</dbReference>
<dbReference type="Gene3D" id="3.20.80.10">
    <property type="entry name" value="Regulatory factor, effector binding domain"/>
    <property type="match status" value="1"/>
</dbReference>
<dbReference type="InterPro" id="IPR018062">
    <property type="entry name" value="HTH_AraC-typ_CS"/>
</dbReference>
<dbReference type="GO" id="GO:0043565">
    <property type="term" value="F:sequence-specific DNA binding"/>
    <property type="evidence" value="ECO:0007669"/>
    <property type="project" value="InterPro"/>
</dbReference>
<dbReference type="PANTHER" id="PTHR47504:SF3">
    <property type="entry name" value="HTH-TYPE TRANSCRIPTIONAL REGULATOR YKGA-RELATED"/>
    <property type="match status" value="1"/>
</dbReference>
<dbReference type="PATRIC" id="fig|1354255.3.peg.3483"/>
<name>A0A1B7HJZ8_9ENTR</name>
<evidence type="ECO:0000259" key="4">
    <source>
        <dbReference type="PROSITE" id="PS01124"/>
    </source>
</evidence>
<feature type="domain" description="HTH araC/xylS-type" evidence="4">
    <location>
        <begin position="8"/>
        <end position="106"/>
    </location>
</feature>
<keyword evidence="6" id="KW-1185">Reference proteome</keyword>
<dbReference type="SUPFAM" id="SSF55136">
    <property type="entry name" value="Probable bacterial effector-binding domain"/>
    <property type="match status" value="1"/>
</dbReference>
<dbReference type="EMBL" id="LXEO01000049">
    <property type="protein sequence ID" value="OAT15935.1"/>
    <property type="molecule type" value="Genomic_DNA"/>
</dbReference>
<dbReference type="SMART" id="SM00342">
    <property type="entry name" value="HTH_ARAC"/>
    <property type="match status" value="1"/>
</dbReference>
<gene>
    <name evidence="5" type="ORF">M979_3383</name>
</gene>
<evidence type="ECO:0000313" key="6">
    <source>
        <dbReference type="Proteomes" id="UP000078286"/>
    </source>
</evidence>
<dbReference type="GO" id="GO:0003700">
    <property type="term" value="F:DNA-binding transcription factor activity"/>
    <property type="evidence" value="ECO:0007669"/>
    <property type="project" value="InterPro"/>
</dbReference>
<evidence type="ECO:0000256" key="2">
    <source>
        <dbReference type="ARBA" id="ARBA00023125"/>
    </source>
</evidence>
<evidence type="ECO:0000256" key="3">
    <source>
        <dbReference type="ARBA" id="ARBA00023163"/>
    </source>
</evidence>
<dbReference type="InterPro" id="IPR018060">
    <property type="entry name" value="HTH_AraC"/>
</dbReference>
<dbReference type="PROSITE" id="PS00041">
    <property type="entry name" value="HTH_ARAC_FAMILY_1"/>
    <property type="match status" value="1"/>
</dbReference>
<keyword evidence="3" id="KW-0804">Transcription</keyword>
<reference evidence="5 6" key="1">
    <citation type="submission" date="2016-04" db="EMBL/GenBank/DDBJ databases">
        <title>ATOL: Assembling a taxonomically balanced genome-scale reconstruction of the evolutionary history of the Enterobacteriaceae.</title>
        <authorList>
            <person name="Plunkett G.III."/>
            <person name="Neeno-Eckwall E.C."/>
            <person name="Glasner J.D."/>
            <person name="Perna N.T."/>
        </authorList>
    </citation>
    <scope>NUCLEOTIDE SEQUENCE [LARGE SCALE GENOMIC DNA]</scope>
    <source>
        <strain evidence="5 6">ATCC 51607</strain>
    </source>
</reference>
<dbReference type="PROSITE" id="PS01124">
    <property type="entry name" value="HTH_ARAC_FAMILY_2"/>
    <property type="match status" value="1"/>
</dbReference>
<dbReference type="Gene3D" id="1.10.10.60">
    <property type="entry name" value="Homeodomain-like"/>
    <property type="match status" value="2"/>
</dbReference>
<dbReference type="Pfam" id="PF06445">
    <property type="entry name" value="GyrI-like"/>
    <property type="match status" value="1"/>
</dbReference>